<protein>
    <submittedName>
        <fullName evidence="1">Uncharacterized protein</fullName>
    </submittedName>
</protein>
<evidence type="ECO:0000313" key="1">
    <source>
        <dbReference type="EMBL" id="JAD35770.1"/>
    </source>
</evidence>
<accession>A0A0A8ZGA7</accession>
<reference evidence="1" key="2">
    <citation type="journal article" date="2015" name="Data Brief">
        <title>Shoot transcriptome of the giant reed, Arundo donax.</title>
        <authorList>
            <person name="Barrero R.A."/>
            <person name="Guerrero F.D."/>
            <person name="Moolhuijzen P."/>
            <person name="Goolsby J.A."/>
            <person name="Tidwell J."/>
            <person name="Bellgard S.E."/>
            <person name="Bellgard M.I."/>
        </authorList>
    </citation>
    <scope>NUCLEOTIDE SEQUENCE</scope>
    <source>
        <tissue evidence="1">Shoot tissue taken approximately 20 cm above the soil surface</tissue>
    </source>
</reference>
<sequence>MLSGTEIQKNKMSQQFVTIGFRSNLASTTFRANLLLSLSSKIAGPR</sequence>
<name>A0A0A8ZGA7_ARUDO</name>
<dbReference type="EMBL" id="GBRH01262125">
    <property type="protein sequence ID" value="JAD35770.1"/>
    <property type="molecule type" value="Transcribed_RNA"/>
</dbReference>
<dbReference type="AlphaFoldDB" id="A0A0A8ZGA7"/>
<organism evidence="1">
    <name type="scientific">Arundo donax</name>
    <name type="common">Giant reed</name>
    <name type="synonym">Donax arundinaceus</name>
    <dbReference type="NCBI Taxonomy" id="35708"/>
    <lineage>
        <taxon>Eukaryota</taxon>
        <taxon>Viridiplantae</taxon>
        <taxon>Streptophyta</taxon>
        <taxon>Embryophyta</taxon>
        <taxon>Tracheophyta</taxon>
        <taxon>Spermatophyta</taxon>
        <taxon>Magnoliopsida</taxon>
        <taxon>Liliopsida</taxon>
        <taxon>Poales</taxon>
        <taxon>Poaceae</taxon>
        <taxon>PACMAD clade</taxon>
        <taxon>Arundinoideae</taxon>
        <taxon>Arundineae</taxon>
        <taxon>Arundo</taxon>
    </lineage>
</organism>
<proteinExistence type="predicted"/>
<reference evidence="1" key="1">
    <citation type="submission" date="2014-09" db="EMBL/GenBank/DDBJ databases">
        <authorList>
            <person name="Magalhaes I.L.F."/>
            <person name="Oliveira U."/>
            <person name="Santos F.R."/>
            <person name="Vidigal T.H.D.A."/>
            <person name="Brescovit A.D."/>
            <person name="Santos A.J."/>
        </authorList>
    </citation>
    <scope>NUCLEOTIDE SEQUENCE</scope>
    <source>
        <tissue evidence="1">Shoot tissue taken approximately 20 cm above the soil surface</tissue>
    </source>
</reference>